<sequence>MKARGVSTNFIDPHGWSKLVAEYVRMFPDRKDALRWIPNATPLEPGKFPIGYTTLFEMERPKLTATDVNELVARKYLVQIQQLNPKTRTALVWKRYENYKKAKTVEEMLKFGASKDDIIDDVKGSFVKLVKPP</sequence>
<keyword evidence="2" id="KW-1185">Reference proteome</keyword>
<proteinExistence type="predicted"/>
<dbReference type="EMBL" id="CAKKNE010000005">
    <property type="protein sequence ID" value="CAH0377029.1"/>
    <property type="molecule type" value="Genomic_DNA"/>
</dbReference>
<dbReference type="Proteomes" id="UP000789595">
    <property type="component" value="Unassembled WGS sequence"/>
</dbReference>
<evidence type="ECO:0000313" key="1">
    <source>
        <dbReference type="EMBL" id="CAH0377029.1"/>
    </source>
</evidence>
<comment type="caution">
    <text evidence="1">The sequence shown here is derived from an EMBL/GenBank/DDBJ whole genome shotgun (WGS) entry which is preliminary data.</text>
</comment>
<reference evidence="1" key="1">
    <citation type="submission" date="2021-11" db="EMBL/GenBank/DDBJ databases">
        <authorList>
            <consortium name="Genoscope - CEA"/>
            <person name="William W."/>
        </authorList>
    </citation>
    <scope>NUCLEOTIDE SEQUENCE</scope>
</reference>
<accession>A0A8J2T000</accession>
<gene>
    <name evidence="1" type="ORF">PECAL_5P16130</name>
</gene>
<evidence type="ECO:0000313" key="2">
    <source>
        <dbReference type="Proteomes" id="UP000789595"/>
    </source>
</evidence>
<name>A0A8J2T000_9STRA</name>
<dbReference type="OrthoDB" id="424812at2759"/>
<organism evidence="1 2">
    <name type="scientific">Pelagomonas calceolata</name>
    <dbReference type="NCBI Taxonomy" id="35677"/>
    <lineage>
        <taxon>Eukaryota</taxon>
        <taxon>Sar</taxon>
        <taxon>Stramenopiles</taxon>
        <taxon>Ochrophyta</taxon>
        <taxon>Pelagophyceae</taxon>
        <taxon>Pelagomonadales</taxon>
        <taxon>Pelagomonadaceae</taxon>
        <taxon>Pelagomonas</taxon>
    </lineage>
</organism>
<protein>
    <submittedName>
        <fullName evidence="1">Uncharacterized protein</fullName>
    </submittedName>
</protein>
<dbReference type="AlphaFoldDB" id="A0A8J2T000"/>